<dbReference type="KEGG" id="spzr:G5C33_07390"/>
<dbReference type="RefSeq" id="WP_165326630.1">
    <property type="nucleotide sequence ID" value="NZ_CP049109.1"/>
</dbReference>
<evidence type="ECO:0000313" key="2">
    <source>
        <dbReference type="EMBL" id="QIG79630.1"/>
    </source>
</evidence>
<keyword evidence="3" id="KW-1185">Reference proteome</keyword>
<accession>A0A6G6Y400</accession>
<evidence type="ECO:0008006" key="4">
    <source>
        <dbReference type="Google" id="ProtNLM"/>
    </source>
</evidence>
<dbReference type="Proteomes" id="UP000501568">
    <property type="component" value="Chromosome"/>
</dbReference>
<organism evidence="2 3">
    <name type="scientific">Stakelama tenebrarum</name>
    <dbReference type="NCBI Taxonomy" id="2711215"/>
    <lineage>
        <taxon>Bacteria</taxon>
        <taxon>Pseudomonadati</taxon>
        <taxon>Pseudomonadota</taxon>
        <taxon>Alphaproteobacteria</taxon>
        <taxon>Sphingomonadales</taxon>
        <taxon>Sphingomonadaceae</taxon>
        <taxon>Stakelama</taxon>
    </lineage>
</organism>
<evidence type="ECO:0000313" key="3">
    <source>
        <dbReference type="Proteomes" id="UP000501568"/>
    </source>
</evidence>
<sequence>MRPSILWTAPVWFILASCGSGGSAMTGALSADDFYASCTALKRSEALCTCQRDSLTKLSPDARTTMIEYTHRMANNPESIDKAYMEALRTRLPWDEMSKFSTTEHGMDCEEDINMNAPNF</sequence>
<evidence type="ECO:0000256" key="1">
    <source>
        <dbReference type="SAM" id="SignalP"/>
    </source>
</evidence>
<keyword evidence="1" id="KW-0732">Signal</keyword>
<dbReference type="PROSITE" id="PS51257">
    <property type="entry name" value="PROKAR_LIPOPROTEIN"/>
    <property type="match status" value="1"/>
</dbReference>
<feature type="chain" id="PRO_5026223587" description="Lipoprotein" evidence="1">
    <location>
        <begin position="25"/>
        <end position="120"/>
    </location>
</feature>
<protein>
    <recommendedName>
        <fullName evidence="4">Lipoprotein</fullName>
    </recommendedName>
</protein>
<name>A0A6G6Y400_9SPHN</name>
<reference evidence="2 3" key="1">
    <citation type="submission" date="2020-02" db="EMBL/GenBank/DDBJ databases">
        <authorList>
            <person name="Zheng R.K."/>
            <person name="Sun C.M."/>
        </authorList>
    </citation>
    <scope>NUCLEOTIDE SEQUENCE [LARGE SCALE GENOMIC DNA]</scope>
    <source>
        <strain evidence="3">zrk23</strain>
    </source>
</reference>
<dbReference type="AlphaFoldDB" id="A0A6G6Y400"/>
<feature type="signal peptide" evidence="1">
    <location>
        <begin position="1"/>
        <end position="24"/>
    </location>
</feature>
<gene>
    <name evidence="2" type="ORF">G5C33_07390</name>
</gene>
<dbReference type="EMBL" id="CP049109">
    <property type="protein sequence ID" value="QIG79630.1"/>
    <property type="molecule type" value="Genomic_DNA"/>
</dbReference>
<proteinExistence type="predicted"/>